<proteinExistence type="predicted"/>
<accession>A0AA37USC5</accession>
<dbReference type="Proteomes" id="UP001055115">
    <property type="component" value="Unassembled WGS sequence"/>
</dbReference>
<keyword evidence="2" id="KW-1185">Reference proteome</keyword>
<dbReference type="PANTHER" id="PTHR42678:SF11">
    <property type="entry name" value="AMIDASE FAMILY PROTEIN"/>
    <property type="match status" value="1"/>
</dbReference>
<sequence length="387" mass="42271">MYIGQIDTDPSARKVYTRQSITDLWSDTRKTLEGLGASVQEVDFPVVTKFEKAESDGIDTAGKEGTAPPHRNDIDMCQLMAYAWDDFLADNKDASVAVSLSQVDPAAIFPRPLGSIPDKYDSNDPLVRHTDVVAHITAERIATYDIPGLGKDLHDLESRRKADFEDWLDALGLDTIVWPYNGNVGKADADVNEASATEAWRNGVLYSNGNCAIRQLGIPTVSVPMGVMADTGMPVNLTFASKAYDDNNLLRYAFAFKKVRHLRQAPPRTPALATDTISLVGGETKMGLIPPELVVDNTTVLDAKDGKKVRLSGRVQKEEVSGQFITVDGDEFKDSKITEGKWEADFNVISVWEGRPEEKGSPDPAKAMVVIVARGKNGRSAGKVLFI</sequence>
<dbReference type="EMBL" id="BQXU01000031">
    <property type="protein sequence ID" value="GKT49683.1"/>
    <property type="molecule type" value="Genomic_DNA"/>
</dbReference>
<reference evidence="1 2" key="1">
    <citation type="submission" date="2022-03" db="EMBL/GenBank/DDBJ databases">
        <title>Genome data of Colletotrichum spp.</title>
        <authorList>
            <person name="Utami Y.D."/>
            <person name="Hiruma K."/>
        </authorList>
    </citation>
    <scope>NUCLEOTIDE SEQUENCE [LARGE SCALE GENOMIC DNA]</scope>
    <source>
        <strain evidence="1 2">MAFF 239500</strain>
    </source>
</reference>
<evidence type="ECO:0008006" key="3">
    <source>
        <dbReference type="Google" id="ProtNLM"/>
    </source>
</evidence>
<dbReference type="SUPFAM" id="SSF75304">
    <property type="entry name" value="Amidase signature (AS) enzymes"/>
    <property type="match status" value="1"/>
</dbReference>
<organism evidence="1 2">
    <name type="scientific">Colletotrichum spaethianum</name>
    <dbReference type="NCBI Taxonomy" id="700344"/>
    <lineage>
        <taxon>Eukaryota</taxon>
        <taxon>Fungi</taxon>
        <taxon>Dikarya</taxon>
        <taxon>Ascomycota</taxon>
        <taxon>Pezizomycotina</taxon>
        <taxon>Sordariomycetes</taxon>
        <taxon>Hypocreomycetidae</taxon>
        <taxon>Glomerellales</taxon>
        <taxon>Glomerellaceae</taxon>
        <taxon>Colletotrichum</taxon>
        <taxon>Colletotrichum spaethianum species complex</taxon>
    </lineage>
</organism>
<dbReference type="InterPro" id="IPR036928">
    <property type="entry name" value="AS_sf"/>
</dbReference>
<protein>
    <recommendedName>
        <fullName evidence="3">Amidase</fullName>
    </recommendedName>
</protein>
<comment type="caution">
    <text evidence="1">The sequence shown here is derived from an EMBL/GenBank/DDBJ whole genome shotgun (WGS) entry which is preliminary data.</text>
</comment>
<dbReference type="AlphaFoldDB" id="A0AA37USC5"/>
<dbReference type="PANTHER" id="PTHR42678">
    <property type="entry name" value="AMIDASE"/>
    <property type="match status" value="1"/>
</dbReference>
<name>A0AA37USC5_9PEZI</name>
<evidence type="ECO:0000313" key="2">
    <source>
        <dbReference type="Proteomes" id="UP001055115"/>
    </source>
</evidence>
<dbReference type="Gene3D" id="3.90.1300.10">
    <property type="entry name" value="Amidase signature (AS) domain"/>
    <property type="match status" value="1"/>
</dbReference>
<gene>
    <name evidence="1" type="ORF">ColSpa_09864</name>
</gene>
<evidence type="ECO:0000313" key="1">
    <source>
        <dbReference type="EMBL" id="GKT49683.1"/>
    </source>
</evidence>
<dbReference type="RefSeq" id="XP_049132033.1">
    <property type="nucleotide sequence ID" value="XM_049276076.1"/>
</dbReference>
<dbReference type="GeneID" id="73330666"/>